<keyword evidence="2" id="KW-0813">Transport</keyword>
<evidence type="ECO:0000256" key="3">
    <source>
        <dbReference type="ARBA" id="ARBA00022475"/>
    </source>
</evidence>
<dbReference type="Pfam" id="PF00005">
    <property type="entry name" value="ABC_tran"/>
    <property type="match status" value="1"/>
</dbReference>
<dbReference type="PROSITE" id="PS00211">
    <property type="entry name" value="ABC_TRANSPORTER_1"/>
    <property type="match status" value="1"/>
</dbReference>
<evidence type="ECO:0000256" key="4">
    <source>
        <dbReference type="ARBA" id="ARBA00022519"/>
    </source>
</evidence>
<keyword evidence="6 9" id="KW-0067">ATP-binding</keyword>
<keyword evidence="7" id="KW-0029">Amino-acid transport</keyword>
<evidence type="ECO:0000313" key="10">
    <source>
        <dbReference type="Proteomes" id="UP000199365"/>
    </source>
</evidence>
<name>A0A1H1KH41_9BURK</name>
<keyword evidence="4" id="KW-0997">Cell inner membrane</keyword>
<comment type="similarity">
    <text evidence="1">Belongs to the ABC transporter superfamily.</text>
</comment>
<dbReference type="RefSeq" id="WP_167368846.1">
    <property type="nucleotide sequence ID" value="NZ_FNKX01000004.1"/>
</dbReference>
<evidence type="ECO:0000256" key="1">
    <source>
        <dbReference type="ARBA" id="ARBA00005417"/>
    </source>
</evidence>
<dbReference type="PANTHER" id="PTHR43820">
    <property type="entry name" value="HIGH-AFFINITY BRANCHED-CHAIN AMINO ACID TRANSPORT ATP-BINDING PROTEIN LIVF"/>
    <property type="match status" value="1"/>
</dbReference>
<evidence type="ECO:0000256" key="6">
    <source>
        <dbReference type="ARBA" id="ARBA00022840"/>
    </source>
</evidence>
<evidence type="ECO:0000256" key="2">
    <source>
        <dbReference type="ARBA" id="ARBA00022448"/>
    </source>
</evidence>
<dbReference type="InterPro" id="IPR003593">
    <property type="entry name" value="AAA+_ATPase"/>
</dbReference>
<evidence type="ECO:0000259" key="8">
    <source>
        <dbReference type="PROSITE" id="PS50893"/>
    </source>
</evidence>
<dbReference type="Gene3D" id="3.40.50.300">
    <property type="entry name" value="P-loop containing nucleotide triphosphate hydrolases"/>
    <property type="match status" value="1"/>
</dbReference>
<dbReference type="AlphaFoldDB" id="A0A1H1KH41"/>
<dbReference type="EMBL" id="FNKX01000004">
    <property type="protein sequence ID" value="SDR61658.1"/>
    <property type="molecule type" value="Genomic_DNA"/>
</dbReference>
<dbReference type="PROSITE" id="PS50893">
    <property type="entry name" value="ABC_TRANSPORTER_2"/>
    <property type="match status" value="1"/>
</dbReference>
<evidence type="ECO:0000313" key="9">
    <source>
        <dbReference type="EMBL" id="SDR61658.1"/>
    </source>
</evidence>
<dbReference type="CDD" id="cd03224">
    <property type="entry name" value="ABC_TM1139_LivF_branched"/>
    <property type="match status" value="1"/>
</dbReference>
<dbReference type="STRING" id="157910.SAMN05445850_7885"/>
<sequence>MSATNDMLNIKGVDSFYGASRALFGVSFDVHRGDSVALLGRNGAGKSTTLKSIMGLADVRNGIIQVSGHPARGCRPEHIARLGVAYVPEDRQVFRRQSVEANLTLGMKAGADGVREWTLERVYSVFPMLWDARRKGAGTLSGGQQQMLVIARALLGNPLIMLLDEPSQGLSPLVMDQLQLLLQQLRQAGMTLVLAEQNTRFCMGVASRAVVINQGSVVFDDDIAAFNADEALRHRYLAA</sequence>
<dbReference type="InterPro" id="IPR052156">
    <property type="entry name" value="BCAA_Transport_ATP-bd_LivF"/>
</dbReference>
<dbReference type="PANTHER" id="PTHR43820:SF2">
    <property type="entry name" value="ABC TRANSPORTER ATP-BINDING PROTEIN"/>
    <property type="match status" value="1"/>
</dbReference>
<dbReference type="SUPFAM" id="SSF52540">
    <property type="entry name" value="P-loop containing nucleoside triphosphate hydrolases"/>
    <property type="match status" value="1"/>
</dbReference>
<dbReference type="InterPro" id="IPR003439">
    <property type="entry name" value="ABC_transporter-like_ATP-bd"/>
</dbReference>
<dbReference type="InterPro" id="IPR027417">
    <property type="entry name" value="P-loop_NTPase"/>
</dbReference>
<accession>A0A1H1KH41</accession>
<dbReference type="Proteomes" id="UP000199365">
    <property type="component" value="Unassembled WGS sequence"/>
</dbReference>
<dbReference type="GO" id="GO:0015658">
    <property type="term" value="F:branched-chain amino acid transmembrane transporter activity"/>
    <property type="evidence" value="ECO:0007669"/>
    <property type="project" value="TreeGrafter"/>
</dbReference>
<keyword evidence="5" id="KW-0547">Nucleotide-binding</keyword>
<dbReference type="InterPro" id="IPR017871">
    <property type="entry name" value="ABC_transporter-like_CS"/>
</dbReference>
<reference evidence="10" key="1">
    <citation type="submission" date="2016-10" db="EMBL/GenBank/DDBJ databases">
        <authorList>
            <person name="Varghese N."/>
            <person name="Submissions S."/>
        </authorList>
    </citation>
    <scope>NUCLEOTIDE SEQUENCE [LARGE SCALE GENOMIC DNA]</scope>
    <source>
        <strain evidence="10">DUS833</strain>
    </source>
</reference>
<keyword evidence="3" id="KW-1003">Cell membrane</keyword>
<organism evidence="9 10">
    <name type="scientific">Paraburkholderia tuberum</name>
    <dbReference type="NCBI Taxonomy" id="157910"/>
    <lineage>
        <taxon>Bacteria</taxon>
        <taxon>Pseudomonadati</taxon>
        <taxon>Pseudomonadota</taxon>
        <taxon>Betaproteobacteria</taxon>
        <taxon>Burkholderiales</taxon>
        <taxon>Burkholderiaceae</taxon>
        <taxon>Paraburkholderia</taxon>
    </lineage>
</organism>
<protein>
    <submittedName>
        <fullName evidence="9">Amino acid/amide ABC transporter ATP-binding protein 2, HAAT family</fullName>
    </submittedName>
</protein>
<dbReference type="SMART" id="SM00382">
    <property type="entry name" value="AAA"/>
    <property type="match status" value="1"/>
</dbReference>
<keyword evidence="4" id="KW-0472">Membrane</keyword>
<evidence type="ECO:0000256" key="5">
    <source>
        <dbReference type="ARBA" id="ARBA00022741"/>
    </source>
</evidence>
<keyword evidence="10" id="KW-1185">Reference proteome</keyword>
<feature type="domain" description="ABC transporter" evidence="8">
    <location>
        <begin position="8"/>
        <end position="239"/>
    </location>
</feature>
<dbReference type="GO" id="GO:0005524">
    <property type="term" value="F:ATP binding"/>
    <property type="evidence" value="ECO:0007669"/>
    <property type="project" value="UniProtKB-KW"/>
</dbReference>
<proteinExistence type="inferred from homology"/>
<dbReference type="GO" id="GO:0015807">
    <property type="term" value="P:L-amino acid transport"/>
    <property type="evidence" value="ECO:0007669"/>
    <property type="project" value="TreeGrafter"/>
</dbReference>
<evidence type="ECO:0000256" key="7">
    <source>
        <dbReference type="ARBA" id="ARBA00022970"/>
    </source>
</evidence>
<gene>
    <name evidence="9" type="ORF">SAMN05445850_7885</name>
</gene>
<dbReference type="GO" id="GO:0016887">
    <property type="term" value="F:ATP hydrolysis activity"/>
    <property type="evidence" value="ECO:0007669"/>
    <property type="project" value="InterPro"/>
</dbReference>